<gene>
    <name evidence="1" type="ORF">C7450_107313</name>
</gene>
<dbReference type="AlphaFoldDB" id="A0A2V3U4T1"/>
<name>A0A2V3U4T1_9HYPH</name>
<evidence type="ECO:0000313" key="2">
    <source>
        <dbReference type="Proteomes" id="UP000248021"/>
    </source>
</evidence>
<dbReference type="PROSITE" id="PS51257">
    <property type="entry name" value="PROKAR_LIPOPROTEIN"/>
    <property type="match status" value="1"/>
</dbReference>
<keyword evidence="2" id="KW-1185">Reference proteome</keyword>
<reference evidence="1 2" key="1">
    <citation type="submission" date="2018-05" db="EMBL/GenBank/DDBJ databases">
        <title>Genomic Encyclopedia of Type Strains, Phase IV (KMG-IV): sequencing the most valuable type-strain genomes for metagenomic binning, comparative biology and taxonomic classification.</title>
        <authorList>
            <person name="Goeker M."/>
        </authorList>
    </citation>
    <scope>NUCLEOTIDE SEQUENCE [LARGE SCALE GENOMIC DNA]</scope>
    <source>
        <strain evidence="1 2">DSM 6462</strain>
    </source>
</reference>
<proteinExistence type="predicted"/>
<sequence>MVGRHAARRSIVITAPSQVPAAVSAGLALAVFSCRLAPPGTIEIGERFRLPRLPSSEIVLHSTLSDPKSRAALRTLAAAFRKHRAMAA</sequence>
<accession>A0A2V3U4T1</accession>
<protein>
    <recommendedName>
        <fullName evidence="3">LysR substrate binding domain-containing protein</fullName>
    </recommendedName>
</protein>
<comment type="caution">
    <text evidence="1">The sequence shown here is derived from an EMBL/GenBank/DDBJ whole genome shotgun (WGS) entry which is preliminary data.</text>
</comment>
<dbReference type="EMBL" id="QJJK01000007">
    <property type="protein sequence ID" value="PXW57272.1"/>
    <property type="molecule type" value="Genomic_DNA"/>
</dbReference>
<evidence type="ECO:0008006" key="3">
    <source>
        <dbReference type="Google" id="ProtNLM"/>
    </source>
</evidence>
<dbReference type="Proteomes" id="UP000248021">
    <property type="component" value="Unassembled WGS sequence"/>
</dbReference>
<evidence type="ECO:0000313" key="1">
    <source>
        <dbReference type="EMBL" id="PXW57272.1"/>
    </source>
</evidence>
<organism evidence="1 2">
    <name type="scientific">Chelatococcus asaccharovorans</name>
    <dbReference type="NCBI Taxonomy" id="28210"/>
    <lineage>
        <taxon>Bacteria</taxon>
        <taxon>Pseudomonadati</taxon>
        <taxon>Pseudomonadota</taxon>
        <taxon>Alphaproteobacteria</taxon>
        <taxon>Hyphomicrobiales</taxon>
        <taxon>Chelatococcaceae</taxon>
        <taxon>Chelatococcus</taxon>
    </lineage>
</organism>
<dbReference type="Gene3D" id="3.40.190.10">
    <property type="entry name" value="Periplasmic binding protein-like II"/>
    <property type="match status" value="1"/>
</dbReference>